<evidence type="ECO:0000313" key="2">
    <source>
        <dbReference type="EMBL" id="KAE8237723.1"/>
    </source>
</evidence>
<dbReference type="EMBL" id="LWDF02001659">
    <property type="protein sequence ID" value="KAE8237723.1"/>
    <property type="molecule type" value="Genomic_DNA"/>
</dbReference>
<dbReference type="AlphaFoldDB" id="A0A177T437"/>
<protein>
    <submittedName>
        <fullName evidence="2">Uncharacterized protein</fullName>
    </submittedName>
</protein>
<reference evidence="2" key="2">
    <citation type="journal article" date="2019" name="IMA Fungus">
        <title>Genome sequencing and comparison of five Tilletia species to identify candidate genes for the detection of regulated species infecting wheat.</title>
        <authorList>
            <person name="Nguyen H.D.T."/>
            <person name="Sultana T."/>
            <person name="Kesanakurti P."/>
            <person name="Hambleton S."/>
        </authorList>
    </citation>
    <scope>NUCLEOTIDE SEQUENCE</scope>
    <source>
        <strain evidence="2">DAOMC 236416</strain>
    </source>
</reference>
<proteinExistence type="predicted"/>
<organism evidence="2 3">
    <name type="scientific">Tilletia indica</name>
    <dbReference type="NCBI Taxonomy" id="43049"/>
    <lineage>
        <taxon>Eukaryota</taxon>
        <taxon>Fungi</taxon>
        <taxon>Dikarya</taxon>
        <taxon>Basidiomycota</taxon>
        <taxon>Ustilaginomycotina</taxon>
        <taxon>Exobasidiomycetes</taxon>
        <taxon>Tilletiales</taxon>
        <taxon>Tilletiaceae</taxon>
        <taxon>Tilletia</taxon>
    </lineage>
</organism>
<feature type="compositionally biased region" description="Gly residues" evidence="1">
    <location>
        <begin position="29"/>
        <end position="41"/>
    </location>
</feature>
<name>A0A177T437_9BASI</name>
<gene>
    <name evidence="2" type="ORF">A4X13_0g8661</name>
</gene>
<evidence type="ECO:0000256" key="1">
    <source>
        <dbReference type="SAM" id="MobiDB-lite"/>
    </source>
</evidence>
<comment type="caution">
    <text evidence="2">The sequence shown here is derived from an EMBL/GenBank/DDBJ whole genome shotgun (WGS) entry which is preliminary data.</text>
</comment>
<evidence type="ECO:0000313" key="3">
    <source>
        <dbReference type="Proteomes" id="UP000077521"/>
    </source>
</evidence>
<dbReference type="Proteomes" id="UP000077521">
    <property type="component" value="Unassembled WGS sequence"/>
</dbReference>
<accession>A0A177T437</accession>
<sequence length="41" mass="4323">MQDLRHNRNGTDGASRRQGGPSIYRGRQAGAGRGGGTALIR</sequence>
<reference evidence="2" key="1">
    <citation type="submission" date="2016-04" db="EMBL/GenBank/DDBJ databases">
        <authorList>
            <person name="Nguyen H.D."/>
            <person name="Samba Siva P."/>
            <person name="Cullis J."/>
            <person name="Levesque C.A."/>
            <person name="Hambleton S."/>
        </authorList>
    </citation>
    <scope>NUCLEOTIDE SEQUENCE</scope>
    <source>
        <strain evidence="2">DAOMC 236416</strain>
    </source>
</reference>
<feature type="non-terminal residue" evidence="2">
    <location>
        <position position="1"/>
    </location>
</feature>
<feature type="region of interest" description="Disordered" evidence="1">
    <location>
        <begin position="1"/>
        <end position="41"/>
    </location>
</feature>
<keyword evidence="3" id="KW-1185">Reference proteome</keyword>